<gene>
    <name evidence="3" type="ORF">ACFS7Y_17275</name>
</gene>
<dbReference type="RefSeq" id="WP_320186362.1">
    <property type="nucleotide sequence ID" value="NZ_CP138332.1"/>
</dbReference>
<keyword evidence="4" id="KW-1185">Reference proteome</keyword>
<evidence type="ECO:0000259" key="1">
    <source>
        <dbReference type="Pfam" id="PF20405"/>
    </source>
</evidence>
<reference evidence="4" key="1">
    <citation type="journal article" date="2019" name="Int. J. Syst. Evol. Microbiol.">
        <title>The Global Catalogue of Microorganisms (GCM) 10K type strain sequencing project: providing services to taxonomists for standard genome sequencing and annotation.</title>
        <authorList>
            <consortium name="The Broad Institute Genomics Platform"/>
            <consortium name="The Broad Institute Genome Sequencing Center for Infectious Disease"/>
            <person name="Wu L."/>
            <person name="Ma J."/>
        </authorList>
    </citation>
    <scope>NUCLEOTIDE SEQUENCE [LARGE SCALE GENOMIC DNA]</scope>
    <source>
        <strain evidence="4">KCTC 22814</strain>
    </source>
</reference>
<dbReference type="InterPro" id="IPR057382">
    <property type="entry name" value="TseH"/>
</dbReference>
<dbReference type="Pfam" id="PF25218">
    <property type="entry name" value="TseH"/>
    <property type="match status" value="1"/>
</dbReference>
<dbReference type="Pfam" id="PF20405">
    <property type="entry name" value="DUF6695"/>
    <property type="match status" value="1"/>
</dbReference>
<evidence type="ECO:0000313" key="3">
    <source>
        <dbReference type="EMBL" id="MFD2969149.1"/>
    </source>
</evidence>
<dbReference type="InterPro" id="IPR046517">
    <property type="entry name" value="DUF6695"/>
</dbReference>
<accession>A0ABW6BLF3</accession>
<sequence length="359" mass="41164">MQSNHIDYEDLALILTWPDATIRGDEKWMMFFKKIGVVKNLNFKVGHTGIVIIKRSTGEMLFYDFGRYIAPRGYGRARSKFSDPRLEIKFKAKFEDSKISNLEDIISQLELLKPAMYGEGILYFSIARGINFELAKAYGDDCVHQGTYPYGAVAKNNNNCSRFITRMLMRSSKTYRWNHSINFPETIKASPISNVVNAVADRMVYSFTAEEGLKHFKMNRWQSFGFLLQKLGDNVNRTKAALLPNDLIIGYMAFASKPISVPVDAQYLGGVGDGAWFSVQPAPEEKVLIKRFTSKGELEYVVLGEPMEPINLTEAFEITYDSHLLFTHIRQLGRKIRINHIQKLALETYQYKDLQERYA</sequence>
<name>A0ABW6BLF3_9SPHI</name>
<evidence type="ECO:0000313" key="4">
    <source>
        <dbReference type="Proteomes" id="UP001597525"/>
    </source>
</evidence>
<feature type="domain" description="Type VI secretion system effector TseH-like" evidence="2">
    <location>
        <begin position="12"/>
        <end position="175"/>
    </location>
</feature>
<organism evidence="3 4">
    <name type="scientific">Sphingobacterium bambusae</name>
    <dbReference type="NCBI Taxonomy" id="662858"/>
    <lineage>
        <taxon>Bacteria</taxon>
        <taxon>Pseudomonadati</taxon>
        <taxon>Bacteroidota</taxon>
        <taxon>Sphingobacteriia</taxon>
        <taxon>Sphingobacteriales</taxon>
        <taxon>Sphingobacteriaceae</taxon>
        <taxon>Sphingobacterium</taxon>
    </lineage>
</organism>
<dbReference type="EMBL" id="JBHUPB010000012">
    <property type="protein sequence ID" value="MFD2969149.1"/>
    <property type="molecule type" value="Genomic_DNA"/>
</dbReference>
<protein>
    <submittedName>
        <fullName evidence="3">DUF6695 family protein</fullName>
    </submittedName>
</protein>
<comment type="caution">
    <text evidence="3">The sequence shown here is derived from an EMBL/GenBank/DDBJ whole genome shotgun (WGS) entry which is preliminary data.</text>
</comment>
<evidence type="ECO:0000259" key="2">
    <source>
        <dbReference type="Pfam" id="PF25218"/>
    </source>
</evidence>
<dbReference type="Proteomes" id="UP001597525">
    <property type="component" value="Unassembled WGS sequence"/>
</dbReference>
<proteinExistence type="predicted"/>
<feature type="domain" description="DUF6695" evidence="1">
    <location>
        <begin position="265"/>
        <end position="341"/>
    </location>
</feature>